<dbReference type="PANTHER" id="PTHR24409">
    <property type="entry name" value="ZINC FINGER PROTEIN 142"/>
    <property type="match status" value="1"/>
</dbReference>
<dbReference type="Gene3D" id="3.30.160.60">
    <property type="entry name" value="Classic Zinc Finger"/>
    <property type="match status" value="5"/>
</dbReference>
<reference evidence="8" key="2">
    <citation type="submission" date="2023-05" db="EMBL/GenBank/DDBJ databases">
        <authorList>
            <person name="Fouks B."/>
        </authorList>
    </citation>
    <scope>NUCLEOTIDE SEQUENCE</scope>
    <source>
        <strain evidence="8">Stay&amp;Tobe</strain>
        <tissue evidence="8">Testes</tissue>
    </source>
</reference>
<feature type="domain" description="C2H2-type" evidence="7">
    <location>
        <begin position="276"/>
        <end position="303"/>
    </location>
</feature>
<feature type="compositionally biased region" description="Polar residues" evidence="6">
    <location>
        <begin position="65"/>
        <end position="85"/>
    </location>
</feature>
<evidence type="ECO:0000259" key="7">
    <source>
        <dbReference type="PROSITE" id="PS50157"/>
    </source>
</evidence>
<dbReference type="GO" id="GO:0000981">
    <property type="term" value="F:DNA-binding transcription factor activity, RNA polymerase II-specific"/>
    <property type="evidence" value="ECO:0007669"/>
    <property type="project" value="TreeGrafter"/>
</dbReference>
<feature type="domain" description="C2H2-type" evidence="7">
    <location>
        <begin position="245"/>
        <end position="275"/>
    </location>
</feature>
<proteinExistence type="predicted"/>
<feature type="compositionally biased region" description="Polar residues" evidence="6">
    <location>
        <begin position="9"/>
        <end position="57"/>
    </location>
</feature>
<feature type="region of interest" description="Disordered" evidence="6">
    <location>
        <begin position="1"/>
        <end position="95"/>
    </location>
</feature>
<evidence type="ECO:0000256" key="6">
    <source>
        <dbReference type="SAM" id="MobiDB-lite"/>
    </source>
</evidence>
<evidence type="ECO:0000256" key="3">
    <source>
        <dbReference type="ARBA" id="ARBA00022771"/>
    </source>
</evidence>
<feature type="domain" description="C2H2-type" evidence="7">
    <location>
        <begin position="125"/>
        <end position="152"/>
    </location>
</feature>
<keyword evidence="9" id="KW-1185">Reference proteome</keyword>
<dbReference type="SUPFAM" id="SSF57667">
    <property type="entry name" value="beta-beta-alpha zinc fingers"/>
    <property type="match status" value="3"/>
</dbReference>
<dbReference type="PANTHER" id="PTHR24409:SF295">
    <property type="entry name" value="AZ2-RELATED"/>
    <property type="match status" value="1"/>
</dbReference>
<protein>
    <recommendedName>
        <fullName evidence="7">C2H2-type domain-containing protein</fullName>
    </recommendedName>
</protein>
<dbReference type="InterPro" id="IPR013087">
    <property type="entry name" value="Znf_C2H2_type"/>
</dbReference>
<evidence type="ECO:0000256" key="2">
    <source>
        <dbReference type="ARBA" id="ARBA00022737"/>
    </source>
</evidence>
<dbReference type="Pfam" id="PF13912">
    <property type="entry name" value="zf-C2H2_6"/>
    <property type="match status" value="2"/>
</dbReference>
<evidence type="ECO:0000313" key="9">
    <source>
        <dbReference type="Proteomes" id="UP001233999"/>
    </source>
</evidence>
<keyword evidence="3 5" id="KW-0863">Zinc-finger</keyword>
<feature type="domain" description="C2H2-type" evidence="7">
    <location>
        <begin position="153"/>
        <end position="181"/>
    </location>
</feature>
<evidence type="ECO:0000256" key="4">
    <source>
        <dbReference type="ARBA" id="ARBA00022833"/>
    </source>
</evidence>
<organism evidence="8 9">
    <name type="scientific">Diploptera punctata</name>
    <name type="common">Pacific beetle cockroach</name>
    <dbReference type="NCBI Taxonomy" id="6984"/>
    <lineage>
        <taxon>Eukaryota</taxon>
        <taxon>Metazoa</taxon>
        <taxon>Ecdysozoa</taxon>
        <taxon>Arthropoda</taxon>
        <taxon>Hexapoda</taxon>
        <taxon>Insecta</taxon>
        <taxon>Pterygota</taxon>
        <taxon>Neoptera</taxon>
        <taxon>Polyneoptera</taxon>
        <taxon>Dictyoptera</taxon>
        <taxon>Blattodea</taxon>
        <taxon>Blaberoidea</taxon>
        <taxon>Blaberidae</taxon>
        <taxon>Diplopterinae</taxon>
        <taxon>Diploptera</taxon>
    </lineage>
</organism>
<dbReference type="Pfam" id="PF12874">
    <property type="entry name" value="zf-met"/>
    <property type="match status" value="1"/>
</dbReference>
<sequence length="375" mass="42733">MRDGKKNTRSVASRTQRSVKETNVGSPTPSRPSNVTSRPSNVTSRPSNVTSKVSSIASRHVNMASRPSNFGITTPAVTGPKLTQRSSLKSSPLISKSQLKPGSLVSKPQMKHLNIRHNIIPGRGYCCTVCKKWVRTRSVLKRHMTSHTKLKLFSCFICNISMGYASSLHKHMRISHDIEISYRDIHAMANVPALEEQEELCRQEPVFKAPEKNKPQKEAEQSMLSDNPQMDMEEDDEDDDISSNFRCTCNMCFKTFSNKRLLENHMKIIHMGGKAYKCNTCSKLFAYKHLLIKHAKMHSGGEQVFSCKVCSRKFPSLKTLNNHKGVHTRFKYYNCPICSKSFNGMKNWEQHQRLHMSNVRYRCKLCGKTFSQNQN</sequence>
<keyword evidence="4" id="KW-0862">Zinc</keyword>
<dbReference type="Pfam" id="PF00096">
    <property type="entry name" value="zf-C2H2"/>
    <property type="match status" value="2"/>
</dbReference>
<reference evidence="8" key="1">
    <citation type="journal article" date="2023" name="IScience">
        <title>Live-bearing cockroach genome reveals convergent evolutionary mechanisms linked to viviparity in insects and beyond.</title>
        <authorList>
            <person name="Fouks B."/>
            <person name="Harrison M.C."/>
            <person name="Mikhailova A.A."/>
            <person name="Marchal E."/>
            <person name="English S."/>
            <person name="Carruthers M."/>
            <person name="Jennings E.C."/>
            <person name="Chiamaka E.L."/>
            <person name="Frigard R.A."/>
            <person name="Pippel M."/>
            <person name="Attardo G.M."/>
            <person name="Benoit J.B."/>
            <person name="Bornberg-Bauer E."/>
            <person name="Tobe S.S."/>
        </authorList>
    </citation>
    <scope>NUCLEOTIDE SEQUENCE</scope>
    <source>
        <strain evidence="8">Stay&amp;Tobe</strain>
    </source>
</reference>
<dbReference type="GO" id="GO:0000977">
    <property type="term" value="F:RNA polymerase II transcription regulatory region sequence-specific DNA binding"/>
    <property type="evidence" value="ECO:0007669"/>
    <property type="project" value="TreeGrafter"/>
</dbReference>
<gene>
    <name evidence="8" type="ORF">L9F63_000372</name>
</gene>
<evidence type="ECO:0000256" key="5">
    <source>
        <dbReference type="PROSITE-ProRule" id="PRU00042"/>
    </source>
</evidence>
<keyword evidence="2" id="KW-0677">Repeat</keyword>
<dbReference type="PROSITE" id="PS50157">
    <property type="entry name" value="ZINC_FINGER_C2H2_2"/>
    <property type="match status" value="7"/>
</dbReference>
<dbReference type="GO" id="GO:0005634">
    <property type="term" value="C:nucleus"/>
    <property type="evidence" value="ECO:0007669"/>
    <property type="project" value="TreeGrafter"/>
</dbReference>
<feature type="compositionally biased region" description="Basic and acidic residues" evidence="6">
    <location>
        <begin position="209"/>
        <end position="220"/>
    </location>
</feature>
<comment type="caution">
    <text evidence="8">The sequence shown here is derived from an EMBL/GenBank/DDBJ whole genome shotgun (WGS) entry which is preliminary data.</text>
</comment>
<evidence type="ECO:0000256" key="1">
    <source>
        <dbReference type="ARBA" id="ARBA00022723"/>
    </source>
</evidence>
<feature type="domain" description="C2H2-type" evidence="7">
    <location>
        <begin position="305"/>
        <end position="332"/>
    </location>
</feature>
<dbReference type="SMART" id="SM00355">
    <property type="entry name" value="ZnF_C2H2"/>
    <property type="match status" value="6"/>
</dbReference>
<feature type="region of interest" description="Disordered" evidence="6">
    <location>
        <begin position="208"/>
        <end position="239"/>
    </location>
</feature>
<dbReference type="EMBL" id="JASPKZ010000015">
    <property type="protein sequence ID" value="KAJ9601455.1"/>
    <property type="molecule type" value="Genomic_DNA"/>
</dbReference>
<feature type="domain" description="C2H2-type" evidence="7">
    <location>
        <begin position="333"/>
        <end position="360"/>
    </location>
</feature>
<dbReference type="PROSITE" id="PS00028">
    <property type="entry name" value="ZINC_FINGER_C2H2_1"/>
    <property type="match status" value="6"/>
</dbReference>
<name>A0AAD8AMI3_DIPPU</name>
<accession>A0AAD8AMI3</accession>
<feature type="domain" description="C2H2-type" evidence="7">
    <location>
        <begin position="361"/>
        <end position="375"/>
    </location>
</feature>
<keyword evidence="1" id="KW-0479">Metal-binding</keyword>
<evidence type="ECO:0000313" key="8">
    <source>
        <dbReference type="EMBL" id="KAJ9601455.1"/>
    </source>
</evidence>
<feature type="compositionally biased region" description="Low complexity" evidence="6">
    <location>
        <begin position="86"/>
        <end position="95"/>
    </location>
</feature>
<dbReference type="InterPro" id="IPR036236">
    <property type="entry name" value="Znf_C2H2_sf"/>
</dbReference>
<dbReference type="Proteomes" id="UP001233999">
    <property type="component" value="Unassembled WGS sequence"/>
</dbReference>
<dbReference type="AlphaFoldDB" id="A0AAD8AMI3"/>
<dbReference type="GO" id="GO:0008270">
    <property type="term" value="F:zinc ion binding"/>
    <property type="evidence" value="ECO:0007669"/>
    <property type="project" value="UniProtKB-KW"/>
</dbReference>